<evidence type="ECO:0000256" key="2">
    <source>
        <dbReference type="SAM" id="MobiDB-lite"/>
    </source>
</evidence>
<feature type="compositionally biased region" description="Basic and acidic residues" evidence="2">
    <location>
        <begin position="101"/>
        <end position="110"/>
    </location>
</feature>
<evidence type="ECO:0000313" key="3">
    <source>
        <dbReference type="EMBL" id="CAE10317.1"/>
    </source>
</evidence>
<dbReference type="eggNOG" id="ENOG502ZYFB">
    <property type="taxonomic scope" value="Bacteria"/>
</dbReference>
<evidence type="ECO:0000256" key="1">
    <source>
        <dbReference type="SAM" id="Coils"/>
    </source>
</evidence>
<evidence type="ECO:0008006" key="5">
    <source>
        <dbReference type="Google" id="ProtNLM"/>
    </source>
</evidence>
<accession>Q7MRL6</accession>
<name>Q7MRL6_WOLSU</name>
<proteinExistence type="predicted"/>
<dbReference type="Proteomes" id="UP000000422">
    <property type="component" value="Chromosome"/>
</dbReference>
<dbReference type="STRING" id="273121.WS1237"/>
<keyword evidence="1" id="KW-0175">Coiled coil</keyword>
<dbReference type="AlphaFoldDB" id="Q7MRL6"/>
<organism evidence="4">
    <name type="scientific">Wolinella succinogenes (strain ATCC 29543 / DSM 1740 / CCUG 13145 / JCM 31913 / LMG 7466 / NCTC 11488 / FDC 602W)</name>
    <name type="common">Vibrio succinogenes</name>
    <dbReference type="NCBI Taxonomy" id="273121"/>
    <lineage>
        <taxon>Bacteria</taxon>
        <taxon>Pseudomonadati</taxon>
        <taxon>Campylobacterota</taxon>
        <taxon>Epsilonproteobacteria</taxon>
        <taxon>Campylobacterales</taxon>
        <taxon>Helicobacteraceae</taxon>
        <taxon>Wolinella</taxon>
    </lineage>
</organism>
<feature type="region of interest" description="Disordered" evidence="2">
    <location>
        <begin position="75"/>
        <end position="116"/>
    </location>
</feature>
<dbReference type="EMBL" id="BX571660">
    <property type="protein sequence ID" value="CAE10317.1"/>
    <property type="molecule type" value="Genomic_DNA"/>
</dbReference>
<gene>
    <name evidence="3" type="ordered locus">WS1237</name>
</gene>
<evidence type="ECO:0000313" key="4">
    <source>
        <dbReference type="Proteomes" id="UP000000422"/>
    </source>
</evidence>
<keyword evidence="4" id="KW-1185">Reference proteome</keyword>
<dbReference type="KEGG" id="wsu:WS1237"/>
<feature type="coiled-coil region" evidence="1">
    <location>
        <begin position="130"/>
        <end position="161"/>
    </location>
</feature>
<sequence>MRSETMEINLSQAIQDALYNKSAESKRLSTPSSLDDYFKKQEMTERAIRELESGGGVSSEVKKYVDVAALKKSLDEAKSLSSEDETSDAASMIGSAGGSKSGDRFEKSPPPDKNVLSMEEYEKASKKLMLQQLIKQSASEKLELENQVEQSVNLVDSLKSKTIVNSSTTYTPENASALANPLTQNQAKTQGVSFVDEYSQKEVTVPLDEDNLQKLVEKFGSAQEASDYVKGWYYEAAYGVGYLQNDTDGDGVISKEEAKNLKALVSLTGESENSYKSLNEALSDDAARDAFLDEFGYIDSLSAFINHSIRQDVDTSGSLSFSELVGESNAQNVAQAIVGKENLDLFAFHHLILRNNEGSYDYLASLMNGSKESEVASTSSSSQDEDKPLEV</sequence>
<dbReference type="Gene3D" id="1.10.238.10">
    <property type="entry name" value="EF-hand"/>
    <property type="match status" value="1"/>
</dbReference>
<reference evidence="3 4" key="1">
    <citation type="journal article" date="2003" name="Proc. Natl. Acad. Sci. U.S.A.">
        <title>Complete genome sequence and analysis of Wolinella succinogenes.</title>
        <authorList>
            <person name="Baar C."/>
            <person name="Eppinger M."/>
            <person name="Raddatz G."/>
            <person name="Simon JM."/>
            <person name="Lanz C."/>
            <person name="Klimmek O."/>
            <person name="Nandakumar R."/>
            <person name="Gross R."/>
            <person name="Rosinus A."/>
            <person name="Keller H."/>
            <person name="Jagtap P."/>
            <person name="Linke B."/>
            <person name="Meyer F."/>
            <person name="Lederer H."/>
            <person name="Schuster S.C."/>
        </authorList>
    </citation>
    <scope>NUCLEOTIDE SEQUENCE [LARGE SCALE GENOMIC DNA]</scope>
    <source>
        <strain evidence="4">ATCC 29543 / DSM 1740 / CCUG 13145 / JCM 31913 / LMG 7466 / NCTC 11488 / FDC 602W</strain>
    </source>
</reference>
<dbReference type="HOGENOM" id="CLU_584966_0_0_7"/>
<protein>
    <recommendedName>
        <fullName evidence="5">EF-hand domain-containing protein</fullName>
    </recommendedName>
</protein>